<dbReference type="Proteomes" id="UP000190367">
    <property type="component" value="Unassembled WGS sequence"/>
</dbReference>
<sequence length="306" mass="33523">MTHRKTTRNIHHSALSVALLGITLLAGSACNKTYLPDVGHGTDENNPIATPAAAPAPGLLTRINLGGTDGLIQLISYNKRLQPAVITQYAGSMLIEKDSVIYDANGKLQKVLNYSPNFLSTGKFILSGSTKFEWDAKGNISRKTRYDQETGKPEEDERYTYDASGNLIAVNSVTGGGINLKLVTTYAYEQKNIRKESVTDGSKVISQLLVAGFDQHPTYITHPLLRYLLEGAGNELFSDQNPLETKKIQYVNINSKQDSIVTVQKNTYAYNSASRPVKVTFTSTIYNIGNQKPTVSKGSTGYEYSK</sequence>
<dbReference type="AlphaFoldDB" id="A0A1T4T611"/>
<proteinExistence type="predicted"/>
<dbReference type="EMBL" id="FUWZ01000004">
    <property type="protein sequence ID" value="SKA35886.1"/>
    <property type="molecule type" value="Genomic_DNA"/>
</dbReference>
<feature type="signal peptide" evidence="1">
    <location>
        <begin position="1"/>
        <end position="28"/>
    </location>
</feature>
<dbReference type="PROSITE" id="PS51257">
    <property type="entry name" value="PROKAR_LIPOPROTEIN"/>
    <property type="match status" value="1"/>
</dbReference>
<protein>
    <submittedName>
        <fullName evidence="2">YD repeat-containing protein</fullName>
    </submittedName>
</protein>
<organism evidence="2 3">
    <name type="scientific">Chitinophaga eiseniae</name>
    <dbReference type="NCBI Taxonomy" id="634771"/>
    <lineage>
        <taxon>Bacteria</taxon>
        <taxon>Pseudomonadati</taxon>
        <taxon>Bacteroidota</taxon>
        <taxon>Chitinophagia</taxon>
        <taxon>Chitinophagales</taxon>
        <taxon>Chitinophagaceae</taxon>
        <taxon>Chitinophaga</taxon>
    </lineage>
</organism>
<evidence type="ECO:0000256" key="1">
    <source>
        <dbReference type="SAM" id="SignalP"/>
    </source>
</evidence>
<name>A0A1T4T611_9BACT</name>
<feature type="chain" id="PRO_5010561748" evidence="1">
    <location>
        <begin position="29"/>
        <end position="306"/>
    </location>
</feature>
<evidence type="ECO:0000313" key="2">
    <source>
        <dbReference type="EMBL" id="SKA35886.1"/>
    </source>
</evidence>
<reference evidence="3" key="1">
    <citation type="submission" date="2017-02" db="EMBL/GenBank/DDBJ databases">
        <authorList>
            <person name="Varghese N."/>
            <person name="Submissions S."/>
        </authorList>
    </citation>
    <scope>NUCLEOTIDE SEQUENCE [LARGE SCALE GENOMIC DNA]</scope>
    <source>
        <strain evidence="3">DSM 22224</strain>
    </source>
</reference>
<keyword evidence="1" id="KW-0732">Signal</keyword>
<dbReference type="RefSeq" id="WP_078671395.1">
    <property type="nucleotide sequence ID" value="NZ_FUWZ01000004.1"/>
</dbReference>
<dbReference type="STRING" id="634771.SAMN04488128_10421"/>
<accession>A0A1T4T611</accession>
<evidence type="ECO:0000313" key="3">
    <source>
        <dbReference type="Proteomes" id="UP000190367"/>
    </source>
</evidence>
<dbReference type="OrthoDB" id="646069at2"/>
<dbReference type="Gene3D" id="2.180.10.10">
    <property type="entry name" value="RHS repeat-associated core"/>
    <property type="match status" value="1"/>
</dbReference>
<gene>
    <name evidence="2" type="ORF">SAMN04488128_10421</name>
</gene>
<keyword evidence="3" id="KW-1185">Reference proteome</keyword>